<keyword evidence="2" id="KW-0548">Nucleotidyltransferase</keyword>
<dbReference type="EMBL" id="MT418680">
    <property type="protein sequence ID" value="QKF93892.1"/>
    <property type="molecule type" value="Genomic_DNA"/>
</dbReference>
<sequence>MNIIIPLGGLGERFKKENYINPKPLIKILGKEMIMYVIKNLNLQSDDIVHIIYNPELEQYGFIDLINKSNIKTNLIKLNKQTEGASETILYGLSTFNDNLLNRKCVLMDGDTFYTKDILSIYRNQIDNAVFAFHDDQDKPIFSYIKFDQNNIIKEIKEKNKISEYANTGCYCFKNGYLLKEYCEKVILKNIRQNGEYYTSCVIDLMIKDNLIFIANIINKTDFHCIGTPLQLKLFCINNIKNGEKLKICFDLDGTLVTTPTVPNDYKTVSPIHKNIEFLKFLKNIGHYIIIHTARRMKTHNSNVGKVLKDIGKLTFDTLDDFNIPYDEIYFGKPNADIYIDDKALNAYHDLEKETGIYFNKISERSFNQITMTSMDIVIKRGDMNKLYGEIYWYKNIPKEIKDLFPTFIKEEKDGYIIEKINGITLSFIYIKESLSTDIFKNFLTTITKLHNLPVNDTEINIYDNYTKKIQERYKTYNYNKFNNSEKIYNDLIMFFENYEKNNLGKIGIIHGDPVFTNVILTKELGFKFIDMRGKMGDKYTIYGDIFYDYAKIYQSLLGYDEILLDKYVQLPYKTQLLTIFENHIVSIYGKETLENIKMITASLLFTLIPLHNNDKCDKYFELIKIK</sequence>
<reference evidence="4 5" key="1">
    <citation type="submission" date="2020-04" db="EMBL/GenBank/DDBJ databases">
        <title>Advantages and limits of metagenomic assembly and binning of a giant virus.</title>
        <authorList>
            <person name="Schulz F."/>
            <person name="Andreani J."/>
            <person name="Francis R."/>
            <person name="Boudjemaa H."/>
            <person name="Bou Khalil J.Y."/>
            <person name="Lee J."/>
            <person name="La Scola B."/>
            <person name="Woyke T."/>
        </authorList>
    </citation>
    <scope>NUCLEOTIDE SEQUENCE [LARGE SCALE GENOMIC DNA]</scope>
    <source>
        <strain evidence="4 5">FV1/VV64</strain>
    </source>
</reference>
<dbReference type="InterPro" id="IPR011009">
    <property type="entry name" value="Kinase-like_dom_sf"/>
</dbReference>
<accession>A0A7D3V5I3</accession>
<gene>
    <name evidence="4" type="ORF">Fadolivirus_1_434</name>
</gene>
<dbReference type="Gene3D" id="3.40.50.1000">
    <property type="entry name" value="HAD superfamily/HAD-like"/>
    <property type="match status" value="1"/>
</dbReference>
<dbReference type="InterPro" id="IPR036412">
    <property type="entry name" value="HAD-like_sf"/>
</dbReference>
<dbReference type="Proteomes" id="UP001162001">
    <property type="component" value="Segment"/>
</dbReference>
<dbReference type="InterPro" id="IPR050065">
    <property type="entry name" value="GlmU-like"/>
</dbReference>
<dbReference type="SUPFAM" id="SSF56112">
    <property type="entry name" value="Protein kinase-like (PK-like)"/>
    <property type="match status" value="1"/>
</dbReference>
<feature type="domain" description="Nucleotidyl transferase" evidence="3">
    <location>
        <begin position="5"/>
        <end position="181"/>
    </location>
</feature>
<dbReference type="SUPFAM" id="SSF56784">
    <property type="entry name" value="HAD-like"/>
    <property type="match status" value="1"/>
</dbReference>
<keyword evidence="1 4" id="KW-0808">Transferase</keyword>
<proteinExistence type="predicted"/>
<dbReference type="GO" id="GO:0016779">
    <property type="term" value="F:nucleotidyltransferase activity"/>
    <property type="evidence" value="ECO:0007669"/>
    <property type="project" value="UniProtKB-KW"/>
</dbReference>
<evidence type="ECO:0000313" key="5">
    <source>
        <dbReference type="Proteomes" id="UP001162001"/>
    </source>
</evidence>
<dbReference type="PANTHER" id="PTHR43584:SF8">
    <property type="entry name" value="N-ACETYLMURAMATE ALPHA-1-PHOSPHATE URIDYLYLTRANSFERASE"/>
    <property type="match status" value="1"/>
</dbReference>
<evidence type="ECO:0000259" key="3">
    <source>
        <dbReference type="Pfam" id="PF00483"/>
    </source>
</evidence>
<organism evidence="4 5">
    <name type="scientific">Fadolivirus FV1/VV64</name>
    <dbReference type="NCBI Taxonomy" id="3070911"/>
    <lineage>
        <taxon>Viruses</taxon>
        <taxon>Varidnaviria</taxon>
        <taxon>Bamfordvirae</taxon>
        <taxon>Nucleocytoviricota</taxon>
        <taxon>Megaviricetes</taxon>
        <taxon>Imitervirales</taxon>
        <taxon>Mimiviridae</taxon>
        <taxon>Klosneuvirinae</taxon>
        <taxon>Fadolivirus</taxon>
        <taxon>Fadolivirus algeromassiliense</taxon>
    </lineage>
</organism>
<dbReference type="InterPro" id="IPR005835">
    <property type="entry name" value="NTP_transferase_dom"/>
</dbReference>
<dbReference type="InterPro" id="IPR023214">
    <property type="entry name" value="HAD_sf"/>
</dbReference>
<dbReference type="Gene3D" id="3.90.550.10">
    <property type="entry name" value="Spore Coat Polysaccharide Biosynthesis Protein SpsA, Chain A"/>
    <property type="match status" value="1"/>
</dbReference>
<protein>
    <submittedName>
        <fullName evidence="4">Nucleotidyl transferase</fullName>
    </submittedName>
</protein>
<name>A0A7D3V5I3_9VIRU</name>
<evidence type="ECO:0000256" key="2">
    <source>
        <dbReference type="ARBA" id="ARBA00022695"/>
    </source>
</evidence>
<dbReference type="PANTHER" id="PTHR43584">
    <property type="entry name" value="NUCLEOTIDYL TRANSFERASE"/>
    <property type="match status" value="1"/>
</dbReference>
<evidence type="ECO:0000256" key="1">
    <source>
        <dbReference type="ARBA" id="ARBA00022679"/>
    </source>
</evidence>
<keyword evidence="5" id="KW-1185">Reference proteome</keyword>
<dbReference type="Pfam" id="PF00483">
    <property type="entry name" value="NTP_transferase"/>
    <property type="match status" value="1"/>
</dbReference>
<evidence type="ECO:0000313" key="4">
    <source>
        <dbReference type="EMBL" id="QKF93892.1"/>
    </source>
</evidence>
<dbReference type="InterPro" id="IPR029044">
    <property type="entry name" value="Nucleotide-diphossugar_trans"/>
</dbReference>
<dbReference type="SUPFAM" id="SSF53448">
    <property type="entry name" value="Nucleotide-diphospho-sugar transferases"/>
    <property type="match status" value="1"/>
</dbReference>